<sequence length="240" mass="26541">MPNYTKYSKDAFIALIAPTVMQVHREGGRLLPSVRIAQSWLETGGKVPEWFNLGGYKVGSGKPTAYWDGSSVSTETKEVYNGVTVNTTANWRAYKSIYHYFKDQDLLFDRSRYDRVRAAKTPKEQCTALKACGYATDPGYAGKLMSVITANGLTKYDAPVATGGEDTPMTNEEKKAFDKLREDVAAIKLSMEAVTKLVPAPVWFTKEFGSGDLGGLVSNPNFTEEGWRTLAVALRAFKKH</sequence>
<dbReference type="AlphaFoldDB" id="A0A841TNQ9"/>
<protein>
    <submittedName>
        <fullName evidence="3">Glucosaminidase domain-containing protein</fullName>
    </submittedName>
</protein>
<evidence type="ECO:0000256" key="1">
    <source>
        <dbReference type="ARBA" id="ARBA00022801"/>
    </source>
</evidence>
<evidence type="ECO:0000313" key="4">
    <source>
        <dbReference type="Proteomes" id="UP000553776"/>
    </source>
</evidence>
<proteinExistence type="predicted"/>
<dbReference type="Proteomes" id="UP000553776">
    <property type="component" value="Unassembled WGS sequence"/>
</dbReference>
<accession>A0A841TNQ9</accession>
<dbReference type="Pfam" id="PF01832">
    <property type="entry name" value="Glucosaminidase"/>
    <property type="match status" value="1"/>
</dbReference>
<dbReference type="InterPro" id="IPR002901">
    <property type="entry name" value="MGlyc_endo_b_GlcNAc-like_dom"/>
</dbReference>
<dbReference type="EMBL" id="JACJVR010000002">
    <property type="protein sequence ID" value="MBB6689897.1"/>
    <property type="molecule type" value="Genomic_DNA"/>
</dbReference>
<evidence type="ECO:0000313" key="3">
    <source>
        <dbReference type="EMBL" id="MBB6689897.1"/>
    </source>
</evidence>
<dbReference type="InterPro" id="IPR051056">
    <property type="entry name" value="Glycosyl_Hydrolase_73"/>
</dbReference>
<dbReference type="Gene3D" id="1.10.530.10">
    <property type="match status" value="1"/>
</dbReference>
<evidence type="ECO:0000259" key="2">
    <source>
        <dbReference type="SMART" id="SM00047"/>
    </source>
</evidence>
<keyword evidence="4" id="KW-1185">Reference proteome</keyword>
<feature type="domain" description="Mannosyl-glycoprotein endo-beta-N-acetylglucosamidase-like" evidence="2">
    <location>
        <begin position="3"/>
        <end position="157"/>
    </location>
</feature>
<gene>
    <name evidence="3" type="ORF">H7B90_00635</name>
</gene>
<dbReference type="SMART" id="SM00047">
    <property type="entry name" value="LYZ2"/>
    <property type="match status" value="1"/>
</dbReference>
<organism evidence="3 4">
    <name type="scientific">Cohnella xylanilytica</name>
    <dbReference type="NCBI Taxonomy" id="557555"/>
    <lineage>
        <taxon>Bacteria</taxon>
        <taxon>Bacillati</taxon>
        <taxon>Bacillota</taxon>
        <taxon>Bacilli</taxon>
        <taxon>Bacillales</taxon>
        <taxon>Paenibacillaceae</taxon>
        <taxon>Cohnella</taxon>
    </lineage>
</organism>
<reference evidence="3 4" key="1">
    <citation type="submission" date="2020-08" db="EMBL/GenBank/DDBJ databases">
        <title>Cohnella phylogeny.</title>
        <authorList>
            <person name="Dunlap C."/>
        </authorList>
    </citation>
    <scope>NUCLEOTIDE SEQUENCE [LARGE SCALE GENOMIC DNA]</scope>
    <source>
        <strain evidence="3 4">DSM 25239</strain>
    </source>
</reference>
<dbReference type="RefSeq" id="WP_185133923.1">
    <property type="nucleotide sequence ID" value="NZ_JACJVR010000002.1"/>
</dbReference>
<dbReference type="PANTHER" id="PTHR33308:SF9">
    <property type="entry name" value="PEPTIDOGLYCAN HYDROLASE FLGJ"/>
    <property type="match status" value="1"/>
</dbReference>
<name>A0A841TNQ9_9BACL</name>
<keyword evidence="1" id="KW-0378">Hydrolase</keyword>
<comment type="caution">
    <text evidence="3">The sequence shown here is derived from an EMBL/GenBank/DDBJ whole genome shotgun (WGS) entry which is preliminary data.</text>
</comment>
<dbReference type="GO" id="GO:0004040">
    <property type="term" value="F:amidase activity"/>
    <property type="evidence" value="ECO:0007669"/>
    <property type="project" value="InterPro"/>
</dbReference>
<dbReference type="PANTHER" id="PTHR33308">
    <property type="entry name" value="PEPTIDOGLYCAN HYDROLASE FLGJ"/>
    <property type="match status" value="1"/>
</dbReference>